<protein>
    <recommendedName>
        <fullName evidence="1">PPM-type phosphatase domain-containing protein</fullName>
    </recommendedName>
</protein>
<dbReference type="EMBL" id="MFPV01000034">
    <property type="protein sequence ID" value="OGH61835.1"/>
    <property type="molecule type" value="Genomic_DNA"/>
</dbReference>
<dbReference type="SUPFAM" id="SSF81606">
    <property type="entry name" value="PP2C-like"/>
    <property type="match status" value="1"/>
</dbReference>
<evidence type="ECO:0000313" key="2">
    <source>
        <dbReference type="EMBL" id="OGH61835.1"/>
    </source>
</evidence>
<dbReference type="InterPro" id="IPR036457">
    <property type="entry name" value="PPM-type-like_dom_sf"/>
</dbReference>
<dbReference type="Pfam" id="PF13672">
    <property type="entry name" value="PP2C_2"/>
    <property type="match status" value="1"/>
</dbReference>
<dbReference type="AlphaFoldDB" id="A0A1F6LR95"/>
<sequence>MKFEFTGKKTEQRDIEPTFEFGAVSESKSEMRPNQDGYFVDQKNRAACVCDGVSSSYEPHDASRIVAETIADAITFAPPSATPEKIATLLSEIIVHANDRLRRISKNRTDELDMMQTTAAAVVIRQHEHKLFAVSASAGDSRILLYSPHTRAITHLTSDAADPHATHPVDPKQRTEREIQYALAAVTTAEELDDDDYLGDCFDHRNSLKQSIGREVKISPHTHIEEVRPGDILLACTDGITDTLDDQKIIAIIEQSKNPDEIAQKLVAAVKAAVAAERKHLMKFPDTVENIRAKSDDMTAVAIKIG</sequence>
<dbReference type="PROSITE" id="PS51746">
    <property type="entry name" value="PPM_2"/>
    <property type="match status" value="1"/>
</dbReference>
<feature type="domain" description="PPM-type phosphatase" evidence="1">
    <location>
        <begin position="20"/>
        <end position="305"/>
    </location>
</feature>
<dbReference type="Proteomes" id="UP000176329">
    <property type="component" value="Unassembled WGS sequence"/>
</dbReference>
<name>A0A1F6LR95_9BACT</name>
<dbReference type="SMART" id="SM00332">
    <property type="entry name" value="PP2Cc"/>
    <property type="match status" value="1"/>
</dbReference>
<gene>
    <name evidence="2" type="ORF">A2848_00375</name>
</gene>
<reference evidence="2 3" key="1">
    <citation type="journal article" date="2016" name="Nat. Commun.">
        <title>Thousands of microbial genomes shed light on interconnected biogeochemical processes in an aquifer system.</title>
        <authorList>
            <person name="Anantharaman K."/>
            <person name="Brown C.T."/>
            <person name="Hug L.A."/>
            <person name="Sharon I."/>
            <person name="Castelle C.J."/>
            <person name="Probst A.J."/>
            <person name="Thomas B.C."/>
            <person name="Singh A."/>
            <person name="Wilkins M.J."/>
            <person name="Karaoz U."/>
            <person name="Brodie E.L."/>
            <person name="Williams K.H."/>
            <person name="Hubbard S.S."/>
            <person name="Banfield J.F."/>
        </authorList>
    </citation>
    <scope>NUCLEOTIDE SEQUENCE [LARGE SCALE GENOMIC DNA]</scope>
</reference>
<dbReference type="Gene3D" id="3.60.40.10">
    <property type="entry name" value="PPM-type phosphatase domain"/>
    <property type="match status" value="1"/>
</dbReference>
<proteinExistence type="predicted"/>
<accession>A0A1F6LR95</accession>
<evidence type="ECO:0000313" key="3">
    <source>
        <dbReference type="Proteomes" id="UP000176329"/>
    </source>
</evidence>
<organism evidence="2 3">
    <name type="scientific">Candidatus Magasanikbacteria bacterium RIFCSPHIGHO2_01_FULL_50_8</name>
    <dbReference type="NCBI Taxonomy" id="1798674"/>
    <lineage>
        <taxon>Bacteria</taxon>
        <taxon>Candidatus Magasanikiibacteriota</taxon>
    </lineage>
</organism>
<comment type="caution">
    <text evidence="2">The sequence shown here is derived from an EMBL/GenBank/DDBJ whole genome shotgun (WGS) entry which is preliminary data.</text>
</comment>
<evidence type="ECO:0000259" key="1">
    <source>
        <dbReference type="PROSITE" id="PS51746"/>
    </source>
</evidence>
<dbReference type="SMART" id="SM00331">
    <property type="entry name" value="PP2C_SIG"/>
    <property type="match status" value="1"/>
</dbReference>
<dbReference type="InterPro" id="IPR001932">
    <property type="entry name" value="PPM-type_phosphatase-like_dom"/>
</dbReference>